<evidence type="ECO:0000256" key="3">
    <source>
        <dbReference type="ARBA" id="ARBA00023002"/>
    </source>
</evidence>
<dbReference type="Gene3D" id="3.30.465.10">
    <property type="match status" value="1"/>
</dbReference>
<dbReference type="AlphaFoldDB" id="A0AAU7J999"/>
<dbReference type="InterPro" id="IPR036683">
    <property type="entry name" value="CO_DH_flav_C_dom_sf"/>
</dbReference>
<sequence>MKAPPFAYHRPTTREELAGLLASLDNAKVLAGGQSLMPMLNLRLLFPDHLIDINRVEGLAGVRREGDAVVIGAMTRQSDLLASPIVRERLPALAEALVHVGHMQTRSRGTIGGSCCHLDPSAEQPAMAVLHDAIFEVAGARGRRTVPAADWCAGMLQSALEDDEYLEAIRFEPWRPGSGYGFAEYARRHGDFAIVGCGALLDTDAAGRIARAAVVIFGVEPSPVRLAAAEAALVGQPAEALDPAPVLAAAEALDAMDDIHVTAAYRRRLAVAMAKRALGDAARRLTKDRT</sequence>
<evidence type="ECO:0000313" key="5">
    <source>
        <dbReference type="EMBL" id="XBO36937.1"/>
    </source>
</evidence>
<organism evidence="5">
    <name type="scientific">Alsobacter sp. KACC 23698</name>
    <dbReference type="NCBI Taxonomy" id="3149229"/>
    <lineage>
        <taxon>Bacteria</taxon>
        <taxon>Pseudomonadati</taxon>
        <taxon>Pseudomonadota</taxon>
        <taxon>Alphaproteobacteria</taxon>
        <taxon>Hyphomicrobiales</taxon>
        <taxon>Alsobacteraceae</taxon>
        <taxon>Alsobacter</taxon>
    </lineage>
</organism>
<dbReference type="SMART" id="SM01092">
    <property type="entry name" value="CO_deh_flav_C"/>
    <property type="match status" value="1"/>
</dbReference>
<evidence type="ECO:0000256" key="2">
    <source>
        <dbReference type="ARBA" id="ARBA00022827"/>
    </source>
</evidence>
<dbReference type="Pfam" id="PF03450">
    <property type="entry name" value="CO_deh_flav_C"/>
    <property type="match status" value="1"/>
</dbReference>
<dbReference type="InterPro" id="IPR002346">
    <property type="entry name" value="Mopterin_DH_FAD-bd"/>
</dbReference>
<dbReference type="InterPro" id="IPR016166">
    <property type="entry name" value="FAD-bd_PCMH"/>
</dbReference>
<dbReference type="Gene3D" id="3.30.390.50">
    <property type="entry name" value="CO dehydrogenase flavoprotein, C-terminal domain"/>
    <property type="match status" value="1"/>
</dbReference>
<dbReference type="PROSITE" id="PS51387">
    <property type="entry name" value="FAD_PCMH"/>
    <property type="match status" value="1"/>
</dbReference>
<dbReference type="InterPro" id="IPR051312">
    <property type="entry name" value="Diverse_Substr_Oxidored"/>
</dbReference>
<evidence type="ECO:0000256" key="1">
    <source>
        <dbReference type="ARBA" id="ARBA00022630"/>
    </source>
</evidence>
<dbReference type="PANTHER" id="PTHR42659:SF2">
    <property type="entry name" value="XANTHINE DEHYDROGENASE SUBUNIT C-RELATED"/>
    <property type="match status" value="1"/>
</dbReference>
<dbReference type="InterPro" id="IPR036318">
    <property type="entry name" value="FAD-bd_PCMH-like_sf"/>
</dbReference>
<dbReference type="SUPFAM" id="SSF56176">
    <property type="entry name" value="FAD-binding/transporter-associated domain-like"/>
    <property type="match status" value="1"/>
</dbReference>
<protein>
    <submittedName>
        <fullName evidence="5">Xanthine dehydrogenase family protein subunit M</fullName>
    </submittedName>
</protein>
<dbReference type="SUPFAM" id="SSF55447">
    <property type="entry name" value="CO dehydrogenase flavoprotein C-terminal domain-like"/>
    <property type="match status" value="1"/>
</dbReference>
<keyword evidence="3" id="KW-0560">Oxidoreductase</keyword>
<dbReference type="RefSeq" id="WP_406853756.1">
    <property type="nucleotide sequence ID" value="NZ_CP157484.1"/>
</dbReference>
<accession>A0AAU7J999</accession>
<gene>
    <name evidence="5" type="ORF">ABEG18_14435</name>
</gene>
<dbReference type="InterPro" id="IPR005107">
    <property type="entry name" value="CO_DH_flav_C"/>
</dbReference>
<dbReference type="PANTHER" id="PTHR42659">
    <property type="entry name" value="XANTHINE DEHYDROGENASE SUBUNIT C-RELATED"/>
    <property type="match status" value="1"/>
</dbReference>
<proteinExistence type="predicted"/>
<reference evidence="5" key="1">
    <citation type="submission" date="2024-05" db="EMBL/GenBank/DDBJ databases">
        <authorList>
            <person name="Kim S."/>
            <person name="Heo J."/>
            <person name="Choi H."/>
            <person name="Choi Y."/>
            <person name="Kwon S.-W."/>
            <person name="Kim Y."/>
        </authorList>
    </citation>
    <scope>NUCLEOTIDE SEQUENCE</scope>
    <source>
        <strain evidence="5">KACC 23698</strain>
    </source>
</reference>
<dbReference type="GO" id="GO:0071949">
    <property type="term" value="F:FAD binding"/>
    <property type="evidence" value="ECO:0007669"/>
    <property type="project" value="InterPro"/>
</dbReference>
<dbReference type="InterPro" id="IPR016169">
    <property type="entry name" value="FAD-bd_PCMH_sub2"/>
</dbReference>
<dbReference type="EMBL" id="CP157484">
    <property type="protein sequence ID" value="XBO36937.1"/>
    <property type="molecule type" value="Genomic_DNA"/>
</dbReference>
<dbReference type="GO" id="GO:0016491">
    <property type="term" value="F:oxidoreductase activity"/>
    <property type="evidence" value="ECO:0007669"/>
    <property type="project" value="UniProtKB-KW"/>
</dbReference>
<name>A0AAU7J999_9HYPH</name>
<feature type="domain" description="FAD-binding PCMH-type" evidence="4">
    <location>
        <begin position="1"/>
        <end position="176"/>
    </location>
</feature>
<keyword evidence="1" id="KW-0285">Flavoprotein</keyword>
<dbReference type="Gene3D" id="3.30.43.10">
    <property type="entry name" value="Uridine Diphospho-n-acetylenolpyruvylglucosamine Reductase, domain 2"/>
    <property type="match status" value="1"/>
</dbReference>
<dbReference type="InterPro" id="IPR016167">
    <property type="entry name" value="FAD-bd_PCMH_sub1"/>
</dbReference>
<dbReference type="Pfam" id="PF00941">
    <property type="entry name" value="FAD_binding_5"/>
    <property type="match status" value="1"/>
</dbReference>
<evidence type="ECO:0000259" key="4">
    <source>
        <dbReference type="PROSITE" id="PS51387"/>
    </source>
</evidence>
<keyword evidence="2" id="KW-0274">FAD</keyword>